<evidence type="ECO:0000313" key="1">
    <source>
        <dbReference type="EMBL" id="WNM18944.1"/>
    </source>
</evidence>
<accession>A0AA96J839</accession>
<gene>
    <name evidence="1" type="ORF">RN608_13135</name>
</gene>
<dbReference type="AlphaFoldDB" id="A0AA96J839"/>
<name>A0AA96J839_9FLAO</name>
<organism evidence="1">
    <name type="scientific">Flavobacterium capsici</name>
    <dbReference type="NCBI Taxonomy" id="3075618"/>
    <lineage>
        <taxon>Bacteria</taxon>
        <taxon>Pseudomonadati</taxon>
        <taxon>Bacteroidota</taxon>
        <taxon>Flavobacteriia</taxon>
        <taxon>Flavobacteriales</taxon>
        <taxon>Flavobacteriaceae</taxon>
        <taxon>Flavobacterium</taxon>
    </lineage>
</organism>
<reference evidence="1" key="1">
    <citation type="submission" date="2023-09" db="EMBL/GenBank/DDBJ databases">
        <title>Flavobacterium sp. a novel bacteria isolate from Pepper rhizosphere.</title>
        <authorList>
            <person name="Peng Y."/>
            <person name="Lee J."/>
        </authorList>
    </citation>
    <scope>NUCLEOTIDE SEQUENCE</scope>
    <source>
        <strain evidence="1">PMR2A8</strain>
    </source>
</reference>
<proteinExistence type="predicted"/>
<sequence length="149" mass="16995">MELVAEMIKNYRTRQLKSIEDSKTWPMAFDAHSVWFSLDELKDFITEIETEIASHPEKPVGNLGLRIYYAAYPTEEDWNPDLDTVPKDYEKLHTVIALPTNEIDGENFDFDPSDVNTYDGTKPTGTGIAIMAENHGFLTPPFSTTGEWF</sequence>
<protein>
    <submittedName>
        <fullName evidence="1">Uncharacterized protein</fullName>
    </submittedName>
</protein>
<dbReference type="RefSeq" id="WP_313323275.1">
    <property type="nucleotide sequence ID" value="NZ_CP134878.1"/>
</dbReference>
<dbReference type="EMBL" id="CP134878">
    <property type="protein sequence ID" value="WNM18944.1"/>
    <property type="molecule type" value="Genomic_DNA"/>
</dbReference>